<evidence type="ECO:0000313" key="3">
    <source>
        <dbReference type="EMBL" id="MCU6765460.1"/>
    </source>
</evidence>
<reference evidence="3 4" key="1">
    <citation type="journal article" date="2021" name="ISME Commun">
        <title>Automated analysis of genomic sequences facilitates high-throughput and comprehensive description of bacteria.</title>
        <authorList>
            <person name="Hitch T.C.A."/>
        </authorList>
    </citation>
    <scope>NUCLEOTIDE SEQUENCE [LARGE SCALE GENOMIC DNA]</scope>
    <source>
        <strain evidence="3 4">Sanger_23</strain>
    </source>
</reference>
<name>A0ABT2TTA9_9FIRM</name>
<dbReference type="InterPro" id="IPR036852">
    <property type="entry name" value="Peptidase_S8/S53_dom_sf"/>
</dbReference>
<accession>A0ABT2TTA9</accession>
<evidence type="ECO:0000256" key="1">
    <source>
        <dbReference type="PROSITE-ProRule" id="PRU01240"/>
    </source>
</evidence>
<feature type="active site" description="Charge relay system" evidence="1">
    <location>
        <position position="191"/>
    </location>
</feature>
<dbReference type="SUPFAM" id="SSF47336">
    <property type="entry name" value="ACP-like"/>
    <property type="match status" value="1"/>
</dbReference>
<dbReference type="SUPFAM" id="SSF52743">
    <property type="entry name" value="Subtilisin-like"/>
    <property type="match status" value="1"/>
</dbReference>
<feature type="domain" description="Peptidase S8/S53" evidence="2">
    <location>
        <begin position="5"/>
        <end position="221"/>
    </location>
</feature>
<protein>
    <submittedName>
        <fullName evidence="3">S8 family serine peptidase</fullName>
    </submittedName>
</protein>
<dbReference type="Gene3D" id="1.10.1200.10">
    <property type="entry name" value="ACP-like"/>
    <property type="match status" value="1"/>
</dbReference>
<dbReference type="Gene3D" id="3.40.50.200">
    <property type="entry name" value="Peptidase S8/S53 domain"/>
    <property type="match status" value="1"/>
</dbReference>
<organism evidence="3 4">
    <name type="scientific">Blautia ammoniilytica</name>
    <dbReference type="NCBI Taxonomy" id="2981782"/>
    <lineage>
        <taxon>Bacteria</taxon>
        <taxon>Bacillati</taxon>
        <taxon>Bacillota</taxon>
        <taxon>Clostridia</taxon>
        <taxon>Lachnospirales</taxon>
        <taxon>Lachnospiraceae</taxon>
        <taxon>Blautia</taxon>
    </lineage>
</organism>
<dbReference type="Proteomes" id="UP001652409">
    <property type="component" value="Unassembled WGS sequence"/>
</dbReference>
<gene>
    <name evidence="3" type="ORF">OCV61_08535</name>
</gene>
<keyword evidence="1" id="KW-0720">Serine protease</keyword>
<feature type="active site" description="Charge relay system" evidence="1">
    <location>
        <position position="10"/>
    </location>
</feature>
<sequence length="338" mass="37715">MDKKVVVLIDSGINKLDFCDCLVGGKHFYVEENYVCCDDSFDDDNGHGSACAYTIKSIFPETQFYIIKILDQNLETVYPVLEAALEHCMDLKYHIINLSLSLLEEVGSVNLKLICDALQKKGKIIVASVSNGHRQSFPAAYPSVIGVRGSFFSSSEEYWYNSKEDIQCIADISPTFTSWTLDNYFMFSGNSRACAVISGLLLKLETDYNMILNLESAGLILEKNATRNDWTENDIVAFTDTYVIGHQQVCDQSVLVAVHQILSDIMGWGDNIVVDLNTNLFKNGLIHTNKIKQLIIDLEKQFGITINHSNIKYTSLCSINSIGKLIGGIVDEKTKIDS</sequence>
<dbReference type="RefSeq" id="WP_055230834.1">
    <property type="nucleotide sequence ID" value="NZ_JAOQJL010000014.1"/>
</dbReference>
<dbReference type="InterPro" id="IPR000209">
    <property type="entry name" value="Peptidase_S8/S53_dom"/>
</dbReference>
<keyword evidence="4" id="KW-1185">Reference proteome</keyword>
<dbReference type="Pfam" id="PF00082">
    <property type="entry name" value="Peptidase_S8"/>
    <property type="match status" value="1"/>
</dbReference>
<keyword evidence="1" id="KW-0378">Hydrolase</keyword>
<dbReference type="EMBL" id="JAOQJL010000014">
    <property type="protein sequence ID" value="MCU6765460.1"/>
    <property type="molecule type" value="Genomic_DNA"/>
</dbReference>
<proteinExistence type="inferred from homology"/>
<evidence type="ECO:0000259" key="2">
    <source>
        <dbReference type="Pfam" id="PF00082"/>
    </source>
</evidence>
<dbReference type="InterPro" id="IPR036736">
    <property type="entry name" value="ACP-like_sf"/>
</dbReference>
<dbReference type="PROSITE" id="PS51892">
    <property type="entry name" value="SUBTILASE"/>
    <property type="match status" value="1"/>
</dbReference>
<comment type="similarity">
    <text evidence="1">Belongs to the peptidase S8 family.</text>
</comment>
<keyword evidence="1" id="KW-0645">Protease</keyword>
<evidence type="ECO:0000313" key="4">
    <source>
        <dbReference type="Proteomes" id="UP001652409"/>
    </source>
</evidence>
<feature type="active site" description="Charge relay system" evidence="1">
    <location>
        <position position="47"/>
    </location>
</feature>
<comment type="caution">
    <text evidence="3">The sequence shown here is derived from an EMBL/GenBank/DDBJ whole genome shotgun (WGS) entry which is preliminary data.</text>
</comment>